<keyword evidence="2" id="KW-1185">Reference proteome</keyword>
<sequence>MENSEKYYILKPAVDSDETGKAYPAAESYDDYDFKAPNSVHNLNFREFPDFEPDIRFKLAKGAKLTDMLSQAAINANGFLVNHKLKKVIEKTNTVPCKFFKAKIEFKGGIADYYWMHLVWPDGINFVKFPNTNFNITEFGTVIEPISINSYEDLGEKQKQLGVIKMIYAEQIVMREPNYDIWPNPINIGIFVNEKTRHLIESVNPSGVSFEVNNSVLFG</sequence>
<gene>
    <name evidence="1" type="ORF">C7460_103307</name>
</gene>
<dbReference type="OrthoDB" id="1356084at2"/>
<protein>
    <submittedName>
        <fullName evidence="1">Uncharacterized protein</fullName>
    </submittedName>
</protein>
<dbReference type="EMBL" id="QREG01000003">
    <property type="protein sequence ID" value="REE01789.1"/>
    <property type="molecule type" value="Genomic_DNA"/>
</dbReference>
<proteinExistence type="predicted"/>
<dbReference type="RefSeq" id="WP_115867063.1">
    <property type="nucleotide sequence ID" value="NZ_QREG01000003.1"/>
</dbReference>
<name>A0A3D9L812_MARFU</name>
<comment type="caution">
    <text evidence="1">The sequence shown here is derived from an EMBL/GenBank/DDBJ whole genome shotgun (WGS) entry which is preliminary data.</text>
</comment>
<evidence type="ECO:0000313" key="2">
    <source>
        <dbReference type="Proteomes" id="UP000256779"/>
    </source>
</evidence>
<accession>A0A3D9L812</accession>
<dbReference type="AlphaFoldDB" id="A0A3D9L812"/>
<dbReference type="Proteomes" id="UP000256779">
    <property type="component" value="Unassembled WGS sequence"/>
</dbReference>
<reference evidence="1 2" key="1">
    <citation type="submission" date="2018-07" db="EMBL/GenBank/DDBJ databases">
        <title>Genomic Encyclopedia of Type Strains, Phase IV (KMG-IV): sequencing the most valuable type-strain genomes for metagenomic binning, comparative biology and taxonomic classification.</title>
        <authorList>
            <person name="Goeker M."/>
        </authorList>
    </citation>
    <scope>NUCLEOTIDE SEQUENCE [LARGE SCALE GENOMIC DNA]</scope>
    <source>
        <strain evidence="1 2">DSM 4134</strain>
    </source>
</reference>
<evidence type="ECO:0000313" key="1">
    <source>
        <dbReference type="EMBL" id="REE01789.1"/>
    </source>
</evidence>
<organism evidence="1 2">
    <name type="scientific">Marinoscillum furvescens DSM 4134</name>
    <dbReference type="NCBI Taxonomy" id="1122208"/>
    <lineage>
        <taxon>Bacteria</taxon>
        <taxon>Pseudomonadati</taxon>
        <taxon>Bacteroidota</taxon>
        <taxon>Cytophagia</taxon>
        <taxon>Cytophagales</taxon>
        <taxon>Reichenbachiellaceae</taxon>
        <taxon>Marinoscillum</taxon>
    </lineage>
</organism>